<keyword evidence="1" id="KW-0145">Chemotaxis</keyword>
<dbReference type="GO" id="GO:0016787">
    <property type="term" value="F:hydrolase activity"/>
    <property type="evidence" value="ECO:0007669"/>
    <property type="project" value="UniProtKB-KW"/>
</dbReference>
<evidence type="ECO:0000313" key="3">
    <source>
        <dbReference type="EMBL" id="QDV31688.1"/>
    </source>
</evidence>
<name>A0A518GSX3_9PLAN</name>
<gene>
    <name evidence="3" type="primary">cheX</name>
    <name evidence="3" type="ORF">Spb1_36330</name>
</gene>
<keyword evidence="3" id="KW-0378">Hydrolase</keyword>
<dbReference type="EMBL" id="CP036299">
    <property type="protein sequence ID" value="QDV31688.1"/>
    <property type="molecule type" value="Genomic_DNA"/>
</dbReference>
<dbReference type="Gene3D" id="3.40.1550.10">
    <property type="entry name" value="CheC-like"/>
    <property type="match status" value="1"/>
</dbReference>
<organism evidence="3 4">
    <name type="scientific">Planctopirus ephydatiae</name>
    <dbReference type="NCBI Taxonomy" id="2528019"/>
    <lineage>
        <taxon>Bacteria</taxon>
        <taxon>Pseudomonadati</taxon>
        <taxon>Planctomycetota</taxon>
        <taxon>Planctomycetia</taxon>
        <taxon>Planctomycetales</taxon>
        <taxon>Planctomycetaceae</taxon>
        <taxon>Planctopirus</taxon>
    </lineage>
</organism>
<evidence type="ECO:0000313" key="4">
    <source>
        <dbReference type="Proteomes" id="UP000315349"/>
    </source>
</evidence>
<reference evidence="3 4" key="1">
    <citation type="submission" date="2019-02" db="EMBL/GenBank/DDBJ databases">
        <title>Deep-cultivation of Planctomycetes and their phenomic and genomic characterization uncovers novel biology.</title>
        <authorList>
            <person name="Wiegand S."/>
            <person name="Jogler M."/>
            <person name="Boedeker C."/>
            <person name="Pinto D."/>
            <person name="Vollmers J."/>
            <person name="Rivas-Marin E."/>
            <person name="Kohn T."/>
            <person name="Peeters S.H."/>
            <person name="Heuer A."/>
            <person name="Rast P."/>
            <person name="Oberbeckmann S."/>
            <person name="Bunk B."/>
            <person name="Jeske O."/>
            <person name="Meyerdierks A."/>
            <person name="Storesund J.E."/>
            <person name="Kallscheuer N."/>
            <person name="Luecker S."/>
            <person name="Lage O.M."/>
            <person name="Pohl T."/>
            <person name="Merkel B.J."/>
            <person name="Hornburger P."/>
            <person name="Mueller R.-W."/>
            <person name="Bruemmer F."/>
            <person name="Labrenz M."/>
            <person name="Spormann A.M."/>
            <person name="Op den Camp H."/>
            <person name="Overmann J."/>
            <person name="Amann R."/>
            <person name="Jetten M.S.M."/>
            <person name="Mascher T."/>
            <person name="Medema M.H."/>
            <person name="Devos D.P."/>
            <person name="Kaster A.-K."/>
            <person name="Ovreas L."/>
            <person name="Rohde M."/>
            <person name="Galperin M.Y."/>
            <person name="Jogler C."/>
        </authorList>
    </citation>
    <scope>NUCLEOTIDE SEQUENCE [LARGE SCALE GENOMIC DNA]</scope>
    <source>
        <strain evidence="3 4">Spb1</strain>
    </source>
</reference>
<dbReference type="CDD" id="cd17906">
    <property type="entry name" value="CheX"/>
    <property type="match status" value="1"/>
</dbReference>
<dbReference type="InterPro" id="IPR028976">
    <property type="entry name" value="CheC-like_sf"/>
</dbReference>
<dbReference type="Proteomes" id="UP000315349">
    <property type="component" value="Chromosome"/>
</dbReference>
<evidence type="ECO:0000259" key="2">
    <source>
        <dbReference type="Pfam" id="PF13690"/>
    </source>
</evidence>
<dbReference type="InterPro" id="IPR028051">
    <property type="entry name" value="CheX-like_dom"/>
</dbReference>
<dbReference type="Pfam" id="PF13690">
    <property type="entry name" value="CheX"/>
    <property type="match status" value="1"/>
</dbReference>
<dbReference type="AlphaFoldDB" id="A0A518GSX3"/>
<dbReference type="InterPro" id="IPR038756">
    <property type="entry name" value="CheX-like"/>
</dbReference>
<keyword evidence="4" id="KW-1185">Reference proteome</keyword>
<dbReference type="OrthoDB" id="9790435at2"/>
<dbReference type="PANTHER" id="PTHR39452:SF1">
    <property type="entry name" value="CHEY-P PHOSPHATASE CHEX"/>
    <property type="match status" value="1"/>
</dbReference>
<feature type="domain" description="Chemotaxis phosphatase CheX-like" evidence="2">
    <location>
        <begin position="58"/>
        <end position="152"/>
    </location>
</feature>
<evidence type="ECO:0000256" key="1">
    <source>
        <dbReference type="ARBA" id="ARBA00022500"/>
    </source>
</evidence>
<accession>A0A518GSX3</accession>
<protein>
    <submittedName>
        <fullName evidence="3">CheY-P phosphatase CheX</fullName>
        <ecNumber evidence="3">3.-.-.-</ecNumber>
    </submittedName>
</protein>
<dbReference type="SUPFAM" id="SSF103039">
    <property type="entry name" value="CheC-like"/>
    <property type="match status" value="1"/>
</dbReference>
<dbReference type="EC" id="3.-.-.-" evidence="3"/>
<dbReference type="RefSeq" id="WP_145302931.1">
    <property type="nucleotide sequence ID" value="NZ_CP036299.1"/>
</dbReference>
<dbReference type="GO" id="GO:0006935">
    <property type="term" value="P:chemotaxis"/>
    <property type="evidence" value="ECO:0007669"/>
    <property type="project" value="UniProtKB-KW"/>
</dbReference>
<proteinExistence type="predicted"/>
<sequence>MSAVVTASATSRMTAEYVNPVIAATRTVFSTMLNATATRTGLSLRTDPTISSPPSSGVSAVIGLSGQAAGTLVLNLTSSTAIEILHRLVGTEVTQINAEVCDAVGEITNMIAGHAKAQLAKYSLMISIPNVVSGEDHVVHFPSNVIPMVLSFDSDLGPFTIEVGFSNLPVR</sequence>
<dbReference type="KEGG" id="peh:Spb1_36330"/>
<dbReference type="PANTHER" id="PTHR39452">
    <property type="entry name" value="CHEY-P PHOSPHATASE CHEX"/>
    <property type="match status" value="1"/>
</dbReference>